<sequence>MIGSFLFTLYFIGYIFGDAASHGIRYGIVIDAGSTGSRLFLYQIIASKEHKIARVQPVLDENDEPVVKKVTPGLSTFSDKPNNSAAYIKPLLEYVEHYIPDDVLTKVPVYIFATAGMRLVSLDKQNQILDNLKIHLPTFSKLKIEPDNIKVIEGKWEGIYSWLAANYITDKFNSVDTPTIGMIDMGGASCQIAYELPPNSNNFKSENTETITLGNNQNYHLFVTTFLGFGVNEGQKKYENLLVKDYIEHQKNFTKKIVVPDDCLPFNQLHESTWNATIVRQGTGKFEKCYDSISKLINDHNDVSCNISDSCYFNYVKAPAVDLSKIEFYGFSEFWYSFDNVFSLGGRYEYKTLKNAAKEYCSLKWPSIIQNSKNGLYPDADESRLKENCFKTAWSMTTLHKGFGFNTDKINFKSAYKIGNQEVQWALGAMIYHMNDGIKSTTENDNFTNSYEETPLANNDNASYLIFLLLTIGCFIVLAMIFIKINSKQELLPSYVKRTKSSGGYAKFNSFSSSMIRTDVDFVTDLSNYLENLETELLEENSNQLQLDIWSAPNKFRPYADVLVAPTFVESFKHRLFKEDYLDVKVIHKNIQKHIDKEKNDIKRRKYQSRQKRSTNSIFNNFDVYTYNSYDKISQYLHDIEKAFPTIAKVINFGKTYENKNLYGIKLGVSSLVKPAIFLDAGTHAREWIAPASAIYVINQLVTQFNVNNEITSALRNYDWYILPVANPDGYQYSMDKDRLWRKTRSMNVTVSKWCVGADANRNWGYRWGEAGANRSPCSNIYLGNAPFSEIETHNVKEYVIWNIDDLKIYLSLHSYGQVFLTPWGYTNEHTSNYHDQQNAAKEAVNAIYNATKAVYTYGTISEIMYEASGTSIDFMQSRGVPYTYGVELRPENEKEYGFNIPATYILPTGSEVLAAALKLCSYALKKH</sequence>
<reference evidence="2" key="1">
    <citation type="submission" date="2016-11" db="UniProtKB">
        <authorList>
            <consortium name="WormBaseParasite"/>
        </authorList>
    </citation>
    <scope>IDENTIFICATION</scope>
    <source>
        <strain evidence="2">KR3021</strain>
    </source>
</reference>
<evidence type="ECO:0000313" key="1">
    <source>
        <dbReference type="Proteomes" id="UP000095286"/>
    </source>
</evidence>
<protein>
    <submittedName>
        <fullName evidence="2">Peptidase_M14 domain-containing protein</fullName>
    </submittedName>
</protein>
<proteinExistence type="predicted"/>
<evidence type="ECO:0000313" key="2">
    <source>
        <dbReference type="WBParaSite" id="RSKR_0000857500.1"/>
    </source>
</evidence>
<accession>A0AC35U7R5</accession>
<dbReference type="WBParaSite" id="RSKR_0000857500.1">
    <property type="protein sequence ID" value="RSKR_0000857500.1"/>
    <property type="gene ID" value="RSKR_0000857500"/>
</dbReference>
<name>A0AC35U7R5_9BILA</name>
<dbReference type="Proteomes" id="UP000095286">
    <property type="component" value="Unplaced"/>
</dbReference>
<organism evidence="1 2">
    <name type="scientific">Rhabditophanes sp. KR3021</name>
    <dbReference type="NCBI Taxonomy" id="114890"/>
    <lineage>
        <taxon>Eukaryota</taxon>
        <taxon>Metazoa</taxon>
        <taxon>Ecdysozoa</taxon>
        <taxon>Nematoda</taxon>
        <taxon>Chromadorea</taxon>
        <taxon>Rhabditida</taxon>
        <taxon>Tylenchina</taxon>
        <taxon>Panagrolaimomorpha</taxon>
        <taxon>Strongyloidoidea</taxon>
        <taxon>Alloionematidae</taxon>
        <taxon>Rhabditophanes</taxon>
    </lineage>
</organism>